<feature type="transmembrane region" description="Helical" evidence="1">
    <location>
        <begin position="244"/>
        <end position="263"/>
    </location>
</feature>
<evidence type="ECO:0000313" key="3">
    <source>
        <dbReference type="Proteomes" id="UP000049472"/>
    </source>
</evidence>
<keyword evidence="1" id="KW-1133">Transmembrane helix</keyword>
<feature type="transmembrane region" description="Helical" evidence="1">
    <location>
        <begin position="12"/>
        <end position="32"/>
    </location>
</feature>
<organism evidence="2 3">
    <name type="scientific">Agathobacter rectalis</name>
    <dbReference type="NCBI Taxonomy" id="39491"/>
    <lineage>
        <taxon>Bacteria</taxon>
        <taxon>Bacillati</taxon>
        <taxon>Bacillota</taxon>
        <taxon>Clostridia</taxon>
        <taxon>Lachnospirales</taxon>
        <taxon>Lachnospiraceae</taxon>
        <taxon>Agathobacter</taxon>
    </lineage>
</organism>
<name>A0A0M6WQG3_9FIRM</name>
<evidence type="ECO:0000256" key="1">
    <source>
        <dbReference type="SAM" id="Phobius"/>
    </source>
</evidence>
<feature type="transmembrane region" description="Helical" evidence="1">
    <location>
        <begin position="325"/>
        <end position="346"/>
    </location>
</feature>
<keyword evidence="3" id="KW-1185">Reference proteome</keyword>
<feature type="transmembrane region" description="Helical" evidence="1">
    <location>
        <begin position="214"/>
        <end position="232"/>
    </location>
</feature>
<keyword evidence="1" id="KW-0812">Transmembrane</keyword>
<dbReference type="EMBL" id="CVRQ01000022">
    <property type="protein sequence ID" value="CRL39209.1"/>
    <property type="molecule type" value="Genomic_DNA"/>
</dbReference>
<dbReference type="RefSeq" id="WP_055062110.1">
    <property type="nucleotide sequence ID" value="NZ_CVRQ01000022.1"/>
</dbReference>
<dbReference type="AlphaFoldDB" id="A0A0M6WQG3"/>
<accession>A0A0M6WQG3</accession>
<gene>
    <name evidence="2" type="ORF">T1815_20271</name>
</gene>
<feature type="transmembrane region" description="Helical" evidence="1">
    <location>
        <begin position="162"/>
        <end position="180"/>
    </location>
</feature>
<sequence length="405" mass="45325">MDKNKSISTQKINRWDVGYFILYGIVLAKCVYETTMFSQQVLVGTFKLFLAAMVLYTGAKVLFSGYYSRKEQLAIAVVVLIFGIVGLQTGYYELLQPVLLIAGAKNVRFDNILKVYTAVVSVMLIVAAIASQTGVIADVIGYSPRNAAAARHSYGIIYPTDFAAHVFYLILAVSCLGIWQRVWENEKYRYPAGLRWLIVIVAGVFIYIKAGAFTGTVCLTGFLVLTGLIYLLERKNLARRVCEIFKYLPIVWAGLFLALSYFYSASNAVMVKIDTVLSQRLMVSHKVWSEYSIKAFGQFIEEQGWGGIADPTGIDPAKYFFIDDMYLRMLFEYGIIVFAVVLILLIVIGHRAIGAKQYVLFAAIVMIGVHSFMEHHLLEVAYDPFLLVLLAGIDTADEEKSGRKI</sequence>
<feature type="transmembrane region" description="Helical" evidence="1">
    <location>
        <begin position="192"/>
        <end position="208"/>
    </location>
</feature>
<proteinExistence type="predicted"/>
<reference evidence="3" key="1">
    <citation type="submission" date="2015-05" db="EMBL/GenBank/DDBJ databases">
        <authorList>
            <consortium name="Pathogen Informatics"/>
        </authorList>
    </citation>
    <scope>NUCLEOTIDE SEQUENCE [LARGE SCALE GENOMIC DNA]</scope>
    <source>
        <strain evidence="3">T1-815</strain>
    </source>
</reference>
<evidence type="ECO:0008006" key="4">
    <source>
        <dbReference type="Google" id="ProtNLM"/>
    </source>
</evidence>
<feature type="transmembrane region" description="Helical" evidence="1">
    <location>
        <begin position="115"/>
        <end position="142"/>
    </location>
</feature>
<protein>
    <recommendedName>
        <fullName evidence="4">O-antigen ligase domain-containing protein</fullName>
    </recommendedName>
</protein>
<feature type="transmembrane region" description="Helical" evidence="1">
    <location>
        <begin position="44"/>
        <end position="67"/>
    </location>
</feature>
<dbReference type="Proteomes" id="UP000049472">
    <property type="component" value="Unassembled WGS sequence"/>
</dbReference>
<feature type="transmembrane region" description="Helical" evidence="1">
    <location>
        <begin position="73"/>
        <end position="94"/>
    </location>
</feature>
<keyword evidence="1" id="KW-0472">Membrane</keyword>
<feature type="transmembrane region" description="Helical" evidence="1">
    <location>
        <begin position="358"/>
        <end position="378"/>
    </location>
</feature>
<evidence type="ECO:0000313" key="2">
    <source>
        <dbReference type="EMBL" id="CRL39209.1"/>
    </source>
</evidence>